<protein>
    <submittedName>
        <fullName evidence="2">Uncharacterized protein</fullName>
    </submittedName>
</protein>
<name>K2G3U4_9BACT</name>
<dbReference type="InterPro" id="IPR045584">
    <property type="entry name" value="Pilin-like"/>
</dbReference>
<evidence type="ECO:0000256" key="1">
    <source>
        <dbReference type="SAM" id="Phobius"/>
    </source>
</evidence>
<dbReference type="Gene3D" id="3.30.700.10">
    <property type="entry name" value="Glycoprotein, Type 4 Pilin"/>
    <property type="match status" value="1"/>
</dbReference>
<dbReference type="SUPFAM" id="SSF54523">
    <property type="entry name" value="Pili subunits"/>
    <property type="match status" value="1"/>
</dbReference>
<organism evidence="2">
    <name type="scientific">uncultured bacterium</name>
    <name type="common">gcode 4</name>
    <dbReference type="NCBI Taxonomy" id="1234023"/>
    <lineage>
        <taxon>Bacteria</taxon>
        <taxon>environmental samples</taxon>
    </lineage>
</organism>
<proteinExistence type="predicted"/>
<keyword evidence="1" id="KW-0472">Membrane</keyword>
<keyword evidence="1" id="KW-0812">Transmembrane</keyword>
<keyword evidence="1" id="KW-1133">Transmembrane helix</keyword>
<accession>K2G3U4</accession>
<gene>
    <name evidence="2" type="ORF">ACD_2C00073G0016</name>
</gene>
<sequence length="920" mass="109355">MLNKKITAIRFKLFKSESIYKSMNQFFWFTLVELIVVIVILAILATIAFLSFNNYMSLTRDSTRMADISNISKWLSVMKIETWKFPLPEKSIKILSWSVHIWYQWEAWKQVLWFAKLSAWWWKDPLDQTYYTYNTNLTQSKYQLVWFLENRSSYVFSPSFFHDEAHALSYTERFPYWKWDSLGIILSSSGATQITYTPIQDESSIQSIGWFDVFDIPLSSWKIVFIDNSQSNSLPSVADTIFRWYVSTWSTFSSWSSTPLSCAMQPWIINASFKLWVPIAADQSWVFDNSWSWSCSWKCNTGYNKWEWDICVLAKTVIWNWNWADANWNTPSNWSWWIMPAISDDVIFDSCAKPNMTIDLSGWVTFASLSVWQNCTTTLKLSNWSITNKLTITKDLNIWAKWIITHSQNSTTMAHIANIKIDWNATIAAGWKIDVSKMWYNSTWTGAWAWWWSVFEANAWGGWHGWNWGSWGSWIWGWTTNDNYADPVDLWSAWGWWWWGWGWWGGWLIKMNVSWKLTVNWSIISDWGKASYDWWGWAWWTINLDVWTLEWIWMIKANWYDSSGWVWWGWAWWRIAVRYDSKTFLTSNFQTYWWTWVMPGWAGTLYLKSNTDTDGDLHIIWNSSSLVGTNTQIKVPTTVRNLYIWWWTRIYSTLSWSLSIRWTSLSIPANSSLDLYWNLELPNLTNMTLASPLYLPLTYSISPSASLIIESWWNLTTHQNANVKKYYMDLSLANLTIDTGWKIDVSKMGYNSSWTWAWPWGWKVSWIYGWGGWHGWAGWTPHTWANWWSTNDSNTSPVELWSAWGWGSGWGWGAGWWAIKLTISWNLILNWSIITDWWKAGWDWGGWAGWSVWIIAWGFSWNWNISAKWWICGSGSWWNWWGWRVAIYYSSSTFPFWNINVAAWTGWVGWWAWTLYTLAQ</sequence>
<dbReference type="InterPro" id="IPR012902">
    <property type="entry name" value="N_methyl_site"/>
</dbReference>
<reference evidence="2" key="1">
    <citation type="journal article" date="2012" name="Science">
        <title>Fermentation, hydrogen, and sulfur metabolism in multiple uncultivated bacterial phyla.</title>
        <authorList>
            <person name="Wrighton K.C."/>
            <person name="Thomas B.C."/>
            <person name="Sharon I."/>
            <person name="Miller C.S."/>
            <person name="Castelle C.J."/>
            <person name="VerBerkmoes N.C."/>
            <person name="Wilkins M.J."/>
            <person name="Hettich R.L."/>
            <person name="Lipton M.S."/>
            <person name="Williams K.H."/>
            <person name="Long P.E."/>
            <person name="Banfield J.F."/>
        </authorList>
    </citation>
    <scope>NUCLEOTIDE SEQUENCE [LARGE SCALE GENOMIC DNA]</scope>
</reference>
<comment type="caution">
    <text evidence="2">The sequence shown here is derived from an EMBL/GenBank/DDBJ whole genome shotgun (WGS) entry which is preliminary data.</text>
</comment>
<feature type="transmembrane region" description="Helical" evidence="1">
    <location>
        <begin position="26"/>
        <end position="52"/>
    </location>
</feature>
<dbReference type="EMBL" id="AMFJ01000073">
    <property type="protein sequence ID" value="EKE29928.1"/>
    <property type="molecule type" value="Genomic_DNA"/>
</dbReference>
<evidence type="ECO:0000313" key="2">
    <source>
        <dbReference type="EMBL" id="EKE29928.1"/>
    </source>
</evidence>
<dbReference type="AlphaFoldDB" id="K2G3U4"/>
<dbReference type="NCBIfam" id="TIGR02532">
    <property type="entry name" value="IV_pilin_GFxxxE"/>
    <property type="match status" value="1"/>
</dbReference>